<keyword evidence="2" id="KW-1185">Reference proteome</keyword>
<evidence type="ECO:0000313" key="1">
    <source>
        <dbReference type="EMBL" id="KAH6926378.1"/>
    </source>
</evidence>
<reference evidence="1" key="1">
    <citation type="submission" date="2020-05" db="EMBL/GenBank/DDBJ databases">
        <title>Large-scale comparative analyses of tick genomes elucidate their genetic diversity and vector capacities.</title>
        <authorList>
            <person name="Jia N."/>
            <person name="Wang J."/>
            <person name="Shi W."/>
            <person name="Du L."/>
            <person name="Sun Y."/>
            <person name="Zhan W."/>
            <person name="Jiang J."/>
            <person name="Wang Q."/>
            <person name="Zhang B."/>
            <person name="Ji P."/>
            <person name="Sakyi L.B."/>
            <person name="Cui X."/>
            <person name="Yuan T."/>
            <person name="Jiang B."/>
            <person name="Yang W."/>
            <person name="Lam T.T.-Y."/>
            <person name="Chang Q."/>
            <person name="Ding S."/>
            <person name="Wang X."/>
            <person name="Zhu J."/>
            <person name="Ruan X."/>
            <person name="Zhao L."/>
            <person name="Wei J."/>
            <person name="Que T."/>
            <person name="Du C."/>
            <person name="Cheng J."/>
            <person name="Dai P."/>
            <person name="Han X."/>
            <person name="Huang E."/>
            <person name="Gao Y."/>
            <person name="Liu J."/>
            <person name="Shao H."/>
            <person name="Ye R."/>
            <person name="Li L."/>
            <person name="Wei W."/>
            <person name="Wang X."/>
            <person name="Wang C."/>
            <person name="Yang T."/>
            <person name="Huo Q."/>
            <person name="Li W."/>
            <person name="Guo W."/>
            <person name="Chen H."/>
            <person name="Zhou L."/>
            <person name="Ni X."/>
            <person name="Tian J."/>
            <person name="Zhou Y."/>
            <person name="Sheng Y."/>
            <person name="Liu T."/>
            <person name="Pan Y."/>
            <person name="Xia L."/>
            <person name="Li J."/>
            <person name="Zhao F."/>
            <person name="Cao W."/>
        </authorList>
    </citation>
    <scope>NUCLEOTIDE SEQUENCE</scope>
    <source>
        <strain evidence="1">Hyas-2018</strain>
    </source>
</reference>
<dbReference type="EMBL" id="CM023487">
    <property type="protein sequence ID" value="KAH6926378.1"/>
    <property type="molecule type" value="Genomic_DNA"/>
</dbReference>
<comment type="caution">
    <text evidence="1">The sequence shown here is derived from an EMBL/GenBank/DDBJ whole genome shotgun (WGS) entry which is preliminary data.</text>
</comment>
<accession>A0ACB7RVA1</accession>
<evidence type="ECO:0000313" key="2">
    <source>
        <dbReference type="Proteomes" id="UP000821845"/>
    </source>
</evidence>
<sequence>MLIVASKSDEDTKANPHRLPHVPCHDGNVRGFLVYTLKKVIDCASVRTTDPEVTVALTMRDGERDRLSSGSKAAVRAFQNGCIARQVVHILISISHENSCTYVIHWFPDLVGEFEGVIGTSINPTTRLRVAALLSALAALPPDAEILLSHTIKFLNSFT</sequence>
<organism evidence="1 2">
    <name type="scientific">Hyalomma asiaticum</name>
    <name type="common">Tick</name>
    <dbReference type="NCBI Taxonomy" id="266040"/>
    <lineage>
        <taxon>Eukaryota</taxon>
        <taxon>Metazoa</taxon>
        <taxon>Ecdysozoa</taxon>
        <taxon>Arthropoda</taxon>
        <taxon>Chelicerata</taxon>
        <taxon>Arachnida</taxon>
        <taxon>Acari</taxon>
        <taxon>Parasitiformes</taxon>
        <taxon>Ixodida</taxon>
        <taxon>Ixodoidea</taxon>
        <taxon>Ixodidae</taxon>
        <taxon>Hyalomminae</taxon>
        <taxon>Hyalomma</taxon>
    </lineage>
</organism>
<proteinExistence type="predicted"/>
<name>A0ACB7RVA1_HYAAI</name>
<dbReference type="Proteomes" id="UP000821845">
    <property type="component" value="Chromosome 7"/>
</dbReference>
<protein>
    <submittedName>
        <fullName evidence="1">Uncharacterized protein</fullName>
    </submittedName>
</protein>
<gene>
    <name evidence="1" type="ORF">HPB50_017809</name>
</gene>